<reference evidence="1" key="1">
    <citation type="submission" date="2013-12" db="EMBL/GenBank/DDBJ databases">
        <title>The Genome Sequence of Aphanomyces astaci APO3.</title>
        <authorList>
            <consortium name="The Broad Institute Genomics Platform"/>
            <person name="Russ C."/>
            <person name="Tyler B."/>
            <person name="van West P."/>
            <person name="Dieguez-Uribeondo J."/>
            <person name="Young S.K."/>
            <person name="Zeng Q."/>
            <person name="Gargeya S."/>
            <person name="Fitzgerald M."/>
            <person name="Abouelleil A."/>
            <person name="Alvarado L."/>
            <person name="Chapman S.B."/>
            <person name="Gainer-Dewar J."/>
            <person name="Goldberg J."/>
            <person name="Griggs A."/>
            <person name="Gujja S."/>
            <person name="Hansen M."/>
            <person name="Howarth C."/>
            <person name="Imamovic A."/>
            <person name="Ireland A."/>
            <person name="Larimer J."/>
            <person name="McCowan C."/>
            <person name="Murphy C."/>
            <person name="Pearson M."/>
            <person name="Poon T.W."/>
            <person name="Priest M."/>
            <person name="Roberts A."/>
            <person name="Saif S."/>
            <person name="Shea T."/>
            <person name="Sykes S."/>
            <person name="Wortman J."/>
            <person name="Nusbaum C."/>
            <person name="Birren B."/>
        </authorList>
    </citation>
    <scope>NUCLEOTIDE SEQUENCE [LARGE SCALE GENOMIC DNA]</scope>
    <source>
        <strain evidence="1">APO3</strain>
    </source>
</reference>
<proteinExistence type="predicted"/>
<dbReference type="AlphaFoldDB" id="W4FQR5"/>
<accession>W4FQR5</accession>
<sequence length="190" mass="21503">MSAVDDVFDDLYLRKPTPEDMGRILRVNIIRGMPGMFVKLRRKRSLSYDEKLDILWFQATLREQGNLDGTGANVRLLGRAKKTVQGVLAEFNTLGDLSVAEPPSNTTNHRTTVPNTRAVRDLVRTFIRDRSVTPTRTVGKDESRLQEHNVVSVDASCKKSYGPCLRAVQLYLAKQEYARGKRVDATEYCK</sequence>
<organism evidence="1">
    <name type="scientific">Aphanomyces astaci</name>
    <name type="common">Crayfish plague agent</name>
    <dbReference type="NCBI Taxonomy" id="112090"/>
    <lineage>
        <taxon>Eukaryota</taxon>
        <taxon>Sar</taxon>
        <taxon>Stramenopiles</taxon>
        <taxon>Oomycota</taxon>
        <taxon>Saprolegniomycetes</taxon>
        <taxon>Saprolegniales</taxon>
        <taxon>Verrucalvaceae</taxon>
        <taxon>Aphanomyces</taxon>
    </lineage>
</organism>
<protein>
    <submittedName>
        <fullName evidence="1">Uncharacterized protein</fullName>
    </submittedName>
</protein>
<evidence type="ECO:0000313" key="1">
    <source>
        <dbReference type="EMBL" id="ETV69291.1"/>
    </source>
</evidence>
<dbReference type="EMBL" id="KI913177">
    <property type="protein sequence ID" value="ETV69291.1"/>
    <property type="molecule type" value="Genomic_DNA"/>
</dbReference>
<gene>
    <name evidence="1" type="ORF">H257_14918</name>
</gene>
<dbReference type="OrthoDB" id="78462at2759"/>
<name>W4FQR5_APHAT</name>
<dbReference type="GeneID" id="20816914"/>
<dbReference type="VEuPathDB" id="FungiDB:H257_14918"/>
<dbReference type="RefSeq" id="XP_009841148.1">
    <property type="nucleotide sequence ID" value="XM_009842846.1"/>
</dbReference>